<keyword evidence="2" id="KW-1133">Transmembrane helix</keyword>
<keyword evidence="4" id="KW-1185">Reference proteome</keyword>
<feature type="region of interest" description="Disordered" evidence="1">
    <location>
        <begin position="1"/>
        <end position="30"/>
    </location>
</feature>
<keyword evidence="2" id="KW-0472">Membrane</keyword>
<dbReference type="PANTHER" id="PTHR41386:SF1">
    <property type="entry name" value="MEMBRANE PROTEIN"/>
    <property type="match status" value="1"/>
</dbReference>
<dbReference type="InterPro" id="IPR010406">
    <property type="entry name" value="DUF1003"/>
</dbReference>
<dbReference type="PANTHER" id="PTHR41386">
    <property type="entry name" value="INTEGRAL MEMBRANE PROTEIN-RELATED"/>
    <property type="match status" value="1"/>
</dbReference>
<accession>A0AAD5XZT7</accession>
<reference evidence="3" key="1">
    <citation type="submission" date="2020-05" db="EMBL/GenBank/DDBJ databases">
        <title>Phylogenomic resolution of chytrid fungi.</title>
        <authorList>
            <person name="Stajich J.E."/>
            <person name="Amses K."/>
            <person name="Simmons R."/>
            <person name="Seto K."/>
            <person name="Myers J."/>
            <person name="Bonds A."/>
            <person name="Quandt C.A."/>
            <person name="Barry K."/>
            <person name="Liu P."/>
            <person name="Grigoriev I."/>
            <person name="Longcore J.E."/>
            <person name="James T.Y."/>
        </authorList>
    </citation>
    <scope>NUCLEOTIDE SEQUENCE</scope>
    <source>
        <strain evidence="3">JEL0476</strain>
    </source>
</reference>
<dbReference type="EMBL" id="JADGJW010000283">
    <property type="protein sequence ID" value="KAJ3220657.1"/>
    <property type="molecule type" value="Genomic_DNA"/>
</dbReference>
<organism evidence="3 4">
    <name type="scientific">Clydaea vesicula</name>
    <dbReference type="NCBI Taxonomy" id="447962"/>
    <lineage>
        <taxon>Eukaryota</taxon>
        <taxon>Fungi</taxon>
        <taxon>Fungi incertae sedis</taxon>
        <taxon>Chytridiomycota</taxon>
        <taxon>Chytridiomycota incertae sedis</taxon>
        <taxon>Chytridiomycetes</taxon>
        <taxon>Lobulomycetales</taxon>
        <taxon>Lobulomycetaceae</taxon>
        <taxon>Clydaea</taxon>
    </lineage>
</organism>
<sequence>MEEIKIFSPSDPELEKVTSETPKERPLSTSFSKSLHVSGVSLQRIESTSSCQELKPFKLLPTAFPESDNKKPASPEPCYTQTLCPICSKVLPEPLHTQTIQLKKLKPRFLRQIRRNSEARTLSNLETRVCIKDLHSLLQHRIDELLEEDQIDFASLQENAMKFLQKHEAEEETWQDQFDKKRNFGQKAADTVAKNAGSWKFVIAVLAFIGVWASLNLLLYNSNPDHNKSWDEYPFILLNLMLSVVAALQGPVIMMSQNRQQEMDRVESDFISKMILRGEHQTRHVNAKMDYLITNQWRRLLEIQEIQVDLLQILQTQQQKLHHSKSTDNLGSLQDHLTSNMTIPNVASMMSNFFGGSHSRNFSRNDSIIKSPIPTTPWVLEIHPDDHTTMLFRHYFSKPESDDNLLFSHWAEEGDNFYGFIKNVKVEVENLKLGTHKSRGWLEVGGGVRRDFSAKVLKRITYEVDFGDQKANLDDIFSGDGTVKLRNDFEIDHMNTNGRIRIVDIYSKEKPLHAHTFQNGDLPTRYQPSFSKNFKRSERISDFWRTNLSKIGITYSPPHQASVISIGEGFRVTNIKVEFYRPEDNIFGEGIQNVSAFPSHCFKSKSFKTKLMLATGIEFAEPIKLLDDITNNNFFNDDWKEIANVEFESKVRSVDGDVLTVELDNNFSLTGPNIYVFLSLDARTVIHGFYEEIMD</sequence>
<name>A0AAD5XZT7_9FUNG</name>
<evidence type="ECO:0000313" key="4">
    <source>
        <dbReference type="Proteomes" id="UP001211065"/>
    </source>
</evidence>
<dbReference type="Proteomes" id="UP001211065">
    <property type="component" value="Unassembled WGS sequence"/>
</dbReference>
<evidence type="ECO:0000313" key="3">
    <source>
        <dbReference type="EMBL" id="KAJ3220657.1"/>
    </source>
</evidence>
<gene>
    <name evidence="3" type="ORF">HK099_004121</name>
</gene>
<dbReference type="Pfam" id="PF06210">
    <property type="entry name" value="DUF1003"/>
    <property type="match status" value="1"/>
</dbReference>
<feature type="compositionally biased region" description="Basic and acidic residues" evidence="1">
    <location>
        <begin position="13"/>
        <end position="26"/>
    </location>
</feature>
<proteinExistence type="predicted"/>
<protein>
    <recommendedName>
        <fullName evidence="5">DUF1003 domain-containing protein</fullName>
    </recommendedName>
</protein>
<evidence type="ECO:0008006" key="5">
    <source>
        <dbReference type="Google" id="ProtNLM"/>
    </source>
</evidence>
<comment type="caution">
    <text evidence="3">The sequence shown here is derived from an EMBL/GenBank/DDBJ whole genome shotgun (WGS) entry which is preliminary data.</text>
</comment>
<evidence type="ECO:0000256" key="1">
    <source>
        <dbReference type="SAM" id="MobiDB-lite"/>
    </source>
</evidence>
<feature type="transmembrane region" description="Helical" evidence="2">
    <location>
        <begin position="233"/>
        <end position="255"/>
    </location>
</feature>
<feature type="transmembrane region" description="Helical" evidence="2">
    <location>
        <begin position="201"/>
        <end position="221"/>
    </location>
</feature>
<dbReference type="AlphaFoldDB" id="A0AAD5XZT7"/>
<evidence type="ECO:0000256" key="2">
    <source>
        <dbReference type="SAM" id="Phobius"/>
    </source>
</evidence>
<keyword evidence="2" id="KW-0812">Transmembrane</keyword>